<dbReference type="RefSeq" id="WP_378318115.1">
    <property type="nucleotide sequence ID" value="NZ_JBHUHY010000001.1"/>
</dbReference>
<dbReference type="EMBL" id="JBHUHY010000001">
    <property type="protein sequence ID" value="MFD2185160.1"/>
    <property type="molecule type" value="Genomic_DNA"/>
</dbReference>
<reference evidence="2" key="1">
    <citation type="journal article" date="2019" name="Int. J. Syst. Evol. Microbiol.">
        <title>The Global Catalogue of Microorganisms (GCM) 10K type strain sequencing project: providing services to taxonomists for standard genome sequencing and annotation.</title>
        <authorList>
            <consortium name="The Broad Institute Genomics Platform"/>
            <consortium name="The Broad Institute Genome Sequencing Center for Infectious Disease"/>
            <person name="Wu L."/>
            <person name="Ma J."/>
        </authorList>
    </citation>
    <scope>NUCLEOTIDE SEQUENCE [LARGE SCALE GENOMIC DNA]</scope>
    <source>
        <strain evidence="2">DT92</strain>
    </source>
</reference>
<name>A0ABW5ASG6_9FLAO</name>
<dbReference type="Proteomes" id="UP001597344">
    <property type="component" value="Unassembled WGS sequence"/>
</dbReference>
<protein>
    <submittedName>
        <fullName evidence="1">Uncharacterized protein</fullName>
    </submittedName>
</protein>
<organism evidence="1 2">
    <name type="scientific">Aquimarina celericrescens</name>
    <dbReference type="NCBI Taxonomy" id="1964542"/>
    <lineage>
        <taxon>Bacteria</taxon>
        <taxon>Pseudomonadati</taxon>
        <taxon>Bacteroidota</taxon>
        <taxon>Flavobacteriia</taxon>
        <taxon>Flavobacteriales</taxon>
        <taxon>Flavobacteriaceae</taxon>
        <taxon>Aquimarina</taxon>
    </lineage>
</organism>
<sequence length="50" mass="5790">MGSDDTNAIKDTSLLKYFKEIDNMPDDIKDSLIKVIDAYVRDYKTRQAYA</sequence>
<keyword evidence="2" id="KW-1185">Reference proteome</keyword>
<accession>A0ABW5ASG6</accession>
<evidence type="ECO:0000313" key="1">
    <source>
        <dbReference type="EMBL" id="MFD2185160.1"/>
    </source>
</evidence>
<proteinExistence type="predicted"/>
<comment type="caution">
    <text evidence="1">The sequence shown here is derived from an EMBL/GenBank/DDBJ whole genome shotgun (WGS) entry which is preliminary data.</text>
</comment>
<evidence type="ECO:0000313" key="2">
    <source>
        <dbReference type="Proteomes" id="UP001597344"/>
    </source>
</evidence>
<gene>
    <name evidence="1" type="ORF">ACFSJT_00025</name>
</gene>